<sequence>MMMGSTEEVVQEITRTHKSLPRRPELDDVEAARALIQNIEKEEKSKMDAINKMRKNSEVPLQLFEILKEMKKKLALFQSEEQKREPLKLLDLEAFHAQFDYFVDKASKCLSPGSTDYSSSSASTFSSSFSSSTPTPSVMNLDSSVASSSSRLYSDKELGRSSDRFSRDDTYVPSKNRTAPSFLVDGIGGGGGGVGSSRSRIVDASLRPAIAIDQDGDKLSLTKLATLIEVSFKRGTRDLDLNNKLHDTVEWLPESIGKLSSLITLNLSENKIVALPTSIGSLCSLVRLELQSTG</sequence>
<dbReference type="InterPro" id="IPR032675">
    <property type="entry name" value="LRR_dom_sf"/>
</dbReference>
<comment type="caution">
    <text evidence="2">The sequence shown here is derived from an EMBL/GenBank/DDBJ whole genome shotgun (WGS) entry which is preliminary data.</text>
</comment>
<keyword evidence="3" id="KW-1185">Reference proteome</keyword>
<name>A0AAP0Q2G9_9MAGN</name>
<evidence type="ECO:0000256" key="1">
    <source>
        <dbReference type="SAM" id="MobiDB-lite"/>
    </source>
</evidence>
<feature type="region of interest" description="Disordered" evidence="1">
    <location>
        <begin position="122"/>
        <end position="142"/>
    </location>
</feature>
<evidence type="ECO:0000313" key="3">
    <source>
        <dbReference type="Proteomes" id="UP001420932"/>
    </source>
</evidence>
<proteinExistence type="predicted"/>
<organism evidence="2 3">
    <name type="scientific">Stephania yunnanensis</name>
    <dbReference type="NCBI Taxonomy" id="152371"/>
    <lineage>
        <taxon>Eukaryota</taxon>
        <taxon>Viridiplantae</taxon>
        <taxon>Streptophyta</taxon>
        <taxon>Embryophyta</taxon>
        <taxon>Tracheophyta</taxon>
        <taxon>Spermatophyta</taxon>
        <taxon>Magnoliopsida</taxon>
        <taxon>Ranunculales</taxon>
        <taxon>Menispermaceae</taxon>
        <taxon>Menispermoideae</taxon>
        <taxon>Cissampelideae</taxon>
        <taxon>Stephania</taxon>
    </lineage>
</organism>
<dbReference type="Proteomes" id="UP001420932">
    <property type="component" value="Unassembled WGS sequence"/>
</dbReference>
<protein>
    <submittedName>
        <fullName evidence="2">Uncharacterized protein</fullName>
    </submittedName>
</protein>
<dbReference type="Gene3D" id="3.80.10.10">
    <property type="entry name" value="Ribonuclease Inhibitor"/>
    <property type="match status" value="1"/>
</dbReference>
<dbReference type="SUPFAM" id="SSF52058">
    <property type="entry name" value="L domain-like"/>
    <property type="match status" value="1"/>
</dbReference>
<accession>A0AAP0Q2G9</accession>
<reference evidence="2 3" key="1">
    <citation type="submission" date="2024-01" db="EMBL/GenBank/DDBJ databases">
        <title>Genome assemblies of Stephania.</title>
        <authorList>
            <person name="Yang L."/>
        </authorList>
    </citation>
    <scope>NUCLEOTIDE SEQUENCE [LARGE SCALE GENOMIC DNA]</scope>
    <source>
        <strain evidence="2">YNDBR</strain>
        <tissue evidence="2">Leaf</tissue>
    </source>
</reference>
<dbReference type="EMBL" id="JBBNAF010000002">
    <property type="protein sequence ID" value="KAK9164755.1"/>
    <property type="molecule type" value="Genomic_DNA"/>
</dbReference>
<gene>
    <name evidence="2" type="ORF">Syun_005657</name>
</gene>
<dbReference type="AlphaFoldDB" id="A0AAP0Q2G9"/>
<evidence type="ECO:0000313" key="2">
    <source>
        <dbReference type="EMBL" id="KAK9164755.1"/>
    </source>
</evidence>
<feature type="region of interest" description="Disordered" evidence="1">
    <location>
        <begin position="1"/>
        <end position="26"/>
    </location>
</feature>